<dbReference type="GO" id="GO:0031932">
    <property type="term" value="C:TORC2 complex"/>
    <property type="evidence" value="ECO:0007669"/>
    <property type="project" value="InterPro"/>
</dbReference>
<comment type="similarity">
    <text evidence="1">Belongs to the SIN1 family.</text>
</comment>
<dbReference type="Pfam" id="PF16978">
    <property type="entry name" value="CRIM"/>
    <property type="match status" value="1"/>
</dbReference>
<dbReference type="GO" id="GO:0005737">
    <property type="term" value="C:cytoplasm"/>
    <property type="evidence" value="ECO:0007669"/>
    <property type="project" value="TreeGrafter"/>
</dbReference>
<name>A0A137PDG5_CONC2</name>
<evidence type="ECO:0000259" key="3">
    <source>
        <dbReference type="Pfam" id="PF16978"/>
    </source>
</evidence>
<dbReference type="PANTHER" id="PTHR13335:SF1">
    <property type="entry name" value="TARGET OF RAPAMYCIN COMPLEX 2 SUBUNIT MAPKAP1"/>
    <property type="match status" value="1"/>
</dbReference>
<dbReference type="GO" id="GO:0005546">
    <property type="term" value="F:phosphatidylinositol-4,5-bisphosphate binding"/>
    <property type="evidence" value="ECO:0007669"/>
    <property type="project" value="TreeGrafter"/>
</dbReference>
<feature type="domain" description="CRIM" evidence="3">
    <location>
        <begin position="216"/>
        <end position="350"/>
    </location>
</feature>
<dbReference type="InterPro" id="IPR008828">
    <property type="entry name" value="Sin1/Avo1"/>
</dbReference>
<dbReference type="PANTHER" id="PTHR13335">
    <property type="entry name" value="TARGET OF RAPAMYCIN COMPLEX 2 SUBUNIT MAPKAP1"/>
    <property type="match status" value="1"/>
</dbReference>
<protein>
    <submittedName>
        <fullName evidence="4">SIN1-domain-containing protein</fullName>
    </submittedName>
</protein>
<reference evidence="4 5" key="1">
    <citation type="journal article" date="2015" name="Genome Biol. Evol.">
        <title>Phylogenomic analyses indicate that early fungi evolved digesting cell walls of algal ancestors of land plants.</title>
        <authorList>
            <person name="Chang Y."/>
            <person name="Wang S."/>
            <person name="Sekimoto S."/>
            <person name="Aerts A.L."/>
            <person name="Choi C."/>
            <person name="Clum A."/>
            <person name="LaButti K.M."/>
            <person name="Lindquist E.A."/>
            <person name="Yee Ngan C."/>
            <person name="Ohm R.A."/>
            <person name="Salamov A.A."/>
            <person name="Grigoriev I.V."/>
            <person name="Spatafora J.W."/>
            <person name="Berbee M.L."/>
        </authorList>
    </citation>
    <scope>NUCLEOTIDE SEQUENCE [LARGE SCALE GENOMIC DNA]</scope>
    <source>
        <strain evidence="4 5">NRRL 28638</strain>
    </source>
</reference>
<dbReference type="GO" id="GO:0038203">
    <property type="term" value="P:TORC2 signaling"/>
    <property type="evidence" value="ECO:0007669"/>
    <property type="project" value="TreeGrafter"/>
</dbReference>
<evidence type="ECO:0000313" key="4">
    <source>
        <dbReference type="EMBL" id="KXN73046.1"/>
    </source>
</evidence>
<dbReference type="InterPro" id="IPR031567">
    <property type="entry name" value="CRIM_dom"/>
</dbReference>
<dbReference type="GO" id="GO:0005886">
    <property type="term" value="C:plasma membrane"/>
    <property type="evidence" value="ECO:0007669"/>
    <property type="project" value="TreeGrafter"/>
</dbReference>
<dbReference type="STRING" id="796925.A0A137PDG5"/>
<dbReference type="EMBL" id="KQ964442">
    <property type="protein sequence ID" value="KXN73046.1"/>
    <property type="molecule type" value="Genomic_DNA"/>
</dbReference>
<dbReference type="OrthoDB" id="241990at2759"/>
<dbReference type="AlphaFoldDB" id="A0A137PDG5"/>
<accession>A0A137PDG5</accession>
<gene>
    <name evidence="4" type="ORF">CONCODRAFT_68573</name>
</gene>
<organism evidence="4 5">
    <name type="scientific">Conidiobolus coronatus (strain ATCC 28846 / CBS 209.66 / NRRL 28638)</name>
    <name type="common">Delacroixia coronata</name>
    <dbReference type="NCBI Taxonomy" id="796925"/>
    <lineage>
        <taxon>Eukaryota</taxon>
        <taxon>Fungi</taxon>
        <taxon>Fungi incertae sedis</taxon>
        <taxon>Zoopagomycota</taxon>
        <taxon>Entomophthoromycotina</taxon>
        <taxon>Entomophthoromycetes</taxon>
        <taxon>Entomophthorales</taxon>
        <taxon>Ancylistaceae</taxon>
        <taxon>Conidiobolus</taxon>
    </lineage>
</organism>
<feature type="region of interest" description="Disordered" evidence="2">
    <location>
        <begin position="347"/>
        <end position="410"/>
    </location>
</feature>
<evidence type="ECO:0000256" key="2">
    <source>
        <dbReference type="SAM" id="MobiDB-lite"/>
    </source>
</evidence>
<keyword evidence="5" id="KW-1185">Reference proteome</keyword>
<dbReference type="Proteomes" id="UP000070444">
    <property type="component" value="Unassembled WGS sequence"/>
</dbReference>
<evidence type="ECO:0000313" key="5">
    <source>
        <dbReference type="Proteomes" id="UP000070444"/>
    </source>
</evidence>
<feature type="compositionally biased region" description="Low complexity" evidence="2">
    <location>
        <begin position="347"/>
        <end position="393"/>
    </location>
</feature>
<evidence type="ECO:0000256" key="1">
    <source>
        <dbReference type="ARBA" id="ARBA00009407"/>
    </source>
</evidence>
<proteinExistence type="inferred from homology"/>
<sequence length="552" mass="61622">MSLITDVPYLIHQLKLVHLKVDDKLASRLVNFEKEKNENNDYIKTGSSFPNITEALSPEIMSGVRQYPPGHVPPRNPLSLRSRRVVERNTLKTISERPPLSAPESFQDSVDKNHKEVNIGTSTLDSEIKLASSRLKAVEPAKNLNFPPAQPTDLSRTLPLPSVVGIPEIKLNDNLIKDSRRPSAMTVEAPPSRKTQQHIIDFCPIPLPVQDQPKVSLLSQLIKSNQTAMDNPFAEEYAVFTGKGELRAIQLEILLPFSDDSSKPMDVLVKGDATVAQAIGYILYQYYDEKREPPLDEQQSSVAHWNMHIAEDGEIDEDFPALDRSRQIDQFAFDQFALVEASPSQEKMNQQLLNKTQQQTSTPIPITQTTSLPPQSQTTSKSQATSASTRRTQIPILDSPSHSRHRAQNAAAPSSFDDFFSALPPPAAASHFIKIQLMYKKGVAHTTTISVSPNMKLSEIKDMVCRKWRLPSEDYILMDFQTRIEITKSTTLDMLPGVTELSLLKKSAKLTADGVPNWTEGLHFGKIWNPNFVSSVSGAKALLRTKKSKLKF</sequence>